<organism evidence="1 2">
    <name type="scientific">Rhizophagus irregularis</name>
    <dbReference type="NCBI Taxonomy" id="588596"/>
    <lineage>
        <taxon>Eukaryota</taxon>
        <taxon>Fungi</taxon>
        <taxon>Fungi incertae sedis</taxon>
        <taxon>Mucoromycota</taxon>
        <taxon>Glomeromycotina</taxon>
        <taxon>Glomeromycetes</taxon>
        <taxon>Glomerales</taxon>
        <taxon>Glomeraceae</taxon>
        <taxon>Rhizophagus</taxon>
    </lineage>
</organism>
<reference evidence="1 2" key="1">
    <citation type="submission" date="2017-10" db="EMBL/GenBank/DDBJ databases">
        <title>Extensive intraspecific genome diversity in a model arbuscular mycorrhizal fungus.</title>
        <authorList>
            <person name="Chen E.C.H."/>
            <person name="Morin E."/>
            <person name="Baudet D."/>
            <person name="Noel J."/>
            <person name="Ndikumana S."/>
            <person name="Charron P."/>
            <person name="St-Onge C."/>
            <person name="Giorgi J."/>
            <person name="Grigoriev I.V."/>
            <person name="Roux C."/>
            <person name="Martin F.M."/>
            <person name="Corradi N."/>
        </authorList>
    </citation>
    <scope>NUCLEOTIDE SEQUENCE [LARGE SCALE GENOMIC DNA]</scope>
    <source>
        <strain evidence="1 2">A1</strain>
    </source>
</reference>
<accession>A0A2N0QQM0</accession>
<dbReference type="Proteomes" id="UP000232688">
    <property type="component" value="Unassembled WGS sequence"/>
</dbReference>
<reference evidence="1 2" key="2">
    <citation type="submission" date="2017-10" db="EMBL/GenBank/DDBJ databases">
        <title>Genome analyses suggest a sexual origin of heterokaryosis in a supposedly ancient asexual fungus.</title>
        <authorList>
            <person name="Corradi N."/>
            <person name="Sedzielewska K."/>
            <person name="Noel J."/>
            <person name="Charron P."/>
            <person name="Farinelli L."/>
            <person name="Marton T."/>
            <person name="Kruger M."/>
            <person name="Pelin A."/>
            <person name="Brachmann A."/>
            <person name="Corradi N."/>
        </authorList>
    </citation>
    <scope>NUCLEOTIDE SEQUENCE [LARGE SCALE GENOMIC DNA]</scope>
    <source>
        <strain evidence="1 2">A1</strain>
    </source>
</reference>
<dbReference type="EMBL" id="LLXH01004330">
    <property type="protein sequence ID" value="PKC53357.1"/>
    <property type="molecule type" value="Genomic_DNA"/>
</dbReference>
<protein>
    <submittedName>
        <fullName evidence="1">Uncharacterized protein</fullName>
    </submittedName>
</protein>
<gene>
    <name evidence="1" type="ORF">RhiirA1_479474</name>
</gene>
<comment type="caution">
    <text evidence="1">The sequence shown here is derived from an EMBL/GenBank/DDBJ whole genome shotgun (WGS) entry which is preliminary data.</text>
</comment>
<evidence type="ECO:0000313" key="1">
    <source>
        <dbReference type="EMBL" id="PKC53357.1"/>
    </source>
</evidence>
<dbReference type="PANTHER" id="PTHR34415">
    <property type="entry name" value="INTEGRASE CATALYTIC DOMAIN-CONTAINING PROTEIN"/>
    <property type="match status" value="1"/>
</dbReference>
<name>A0A2N0QQM0_9GLOM</name>
<sequence>MILVEVNYDMTCEIYNFLKNYSDIYGLPSSERKLNKITMPIVFLPTNFSYASVYYDYTQAYKKQYGEKKCILSERTFRRTWKSLMPSLQFMSSKSNLCNTCEAMKLEIQYIIEHEKKISVTENYLAHLSRAKEELLAVLAVLAF</sequence>
<evidence type="ECO:0000313" key="2">
    <source>
        <dbReference type="Proteomes" id="UP000232688"/>
    </source>
</evidence>
<proteinExistence type="predicted"/>
<dbReference type="VEuPathDB" id="FungiDB:RhiirA1_479474"/>
<dbReference type="AlphaFoldDB" id="A0A2N0QQM0"/>
<dbReference type="PANTHER" id="PTHR34415:SF1">
    <property type="entry name" value="INTEGRASE CATALYTIC DOMAIN-CONTAINING PROTEIN"/>
    <property type="match status" value="1"/>
</dbReference>